<dbReference type="PANTHER" id="PTHR48100">
    <property type="entry name" value="BROAD-SPECIFICITY PHOSPHATASE YOR283W-RELATED"/>
    <property type="match status" value="1"/>
</dbReference>
<organism evidence="3 4">
    <name type="scientific">Marinicauda pacifica</name>
    <dbReference type="NCBI Taxonomy" id="1133559"/>
    <lineage>
        <taxon>Bacteria</taxon>
        <taxon>Pseudomonadati</taxon>
        <taxon>Pseudomonadota</taxon>
        <taxon>Alphaproteobacteria</taxon>
        <taxon>Maricaulales</taxon>
        <taxon>Maricaulaceae</taxon>
        <taxon>Marinicauda</taxon>
    </lineage>
</organism>
<dbReference type="InterPro" id="IPR050275">
    <property type="entry name" value="PGM_Phosphatase"/>
</dbReference>
<protein>
    <submittedName>
        <fullName evidence="3">Histidine phosphatase family protein</fullName>
    </submittedName>
</protein>
<dbReference type="SMART" id="SM00855">
    <property type="entry name" value="PGAM"/>
    <property type="match status" value="1"/>
</dbReference>
<dbReference type="GO" id="GO:0005737">
    <property type="term" value="C:cytoplasm"/>
    <property type="evidence" value="ECO:0007669"/>
    <property type="project" value="TreeGrafter"/>
</dbReference>
<dbReference type="GO" id="GO:0016791">
    <property type="term" value="F:phosphatase activity"/>
    <property type="evidence" value="ECO:0007669"/>
    <property type="project" value="TreeGrafter"/>
</dbReference>
<dbReference type="AlphaFoldDB" id="A0A4S2H8A4"/>
<feature type="active site" description="Proton donor/acceptor" evidence="1">
    <location>
        <position position="87"/>
    </location>
</feature>
<name>A0A4S2H8A4_9PROT</name>
<dbReference type="PANTHER" id="PTHR48100:SF1">
    <property type="entry name" value="HISTIDINE PHOSPHATASE FAMILY PROTEIN-RELATED"/>
    <property type="match status" value="1"/>
</dbReference>
<accession>A0A4S2H8A4</accession>
<dbReference type="RefSeq" id="WP_135945198.1">
    <property type="nucleotide sequence ID" value="NZ_BMEI01000003.1"/>
</dbReference>
<feature type="binding site" evidence="2">
    <location>
        <begin position="87"/>
        <end position="90"/>
    </location>
    <ligand>
        <name>substrate</name>
    </ligand>
</feature>
<feature type="binding site" evidence="2">
    <location>
        <position position="61"/>
    </location>
    <ligand>
        <name>substrate</name>
    </ligand>
</feature>
<gene>
    <name evidence="3" type="ORF">E5162_10370</name>
</gene>
<dbReference type="Pfam" id="PF00300">
    <property type="entry name" value="His_Phos_1"/>
    <property type="match status" value="1"/>
</dbReference>
<evidence type="ECO:0000313" key="3">
    <source>
        <dbReference type="EMBL" id="TGY92065.1"/>
    </source>
</evidence>
<dbReference type="SUPFAM" id="SSF53254">
    <property type="entry name" value="Phosphoglycerate mutase-like"/>
    <property type="match status" value="1"/>
</dbReference>
<dbReference type="OrthoDB" id="8347407at2"/>
<evidence type="ECO:0000313" key="4">
    <source>
        <dbReference type="Proteomes" id="UP000305451"/>
    </source>
</evidence>
<dbReference type="InterPro" id="IPR013078">
    <property type="entry name" value="His_Pase_superF_clade-1"/>
</dbReference>
<keyword evidence="4" id="KW-1185">Reference proteome</keyword>
<dbReference type="CDD" id="cd07067">
    <property type="entry name" value="HP_PGM_like"/>
    <property type="match status" value="1"/>
</dbReference>
<evidence type="ECO:0000256" key="1">
    <source>
        <dbReference type="PIRSR" id="PIRSR613078-1"/>
    </source>
</evidence>
<reference evidence="3 4" key="1">
    <citation type="journal article" date="2013" name="Int. J. Syst. Evol. Microbiol.">
        <title>Marinicauda pacifica gen. nov., sp. nov., a prosthecate alphaproteobacterium of the family Hyphomonadaceae isolated from deep seawater.</title>
        <authorList>
            <person name="Zhang X.Y."/>
            <person name="Li G.W."/>
            <person name="Wang C.S."/>
            <person name="Zhang Y.J."/>
            <person name="Xu X.W."/>
            <person name="Li H."/>
            <person name="Liu A."/>
            <person name="Liu C."/>
            <person name="Xie B.B."/>
            <person name="Qin Q.L."/>
            <person name="Xu Z."/>
            <person name="Chen X.L."/>
            <person name="Zhou B.C."/>
            <person name="Zhang Y.Z."/>
        </authorList>
    </citation>
    <scope>NUCLEOTIDE SEQUENCE [LARGE SCALE GENOMIC DNA]</scope>
    <source>
        <strain evidence="3 4">P-1 km-3</strain>
    </source>
</reference>
<dbReference type="EMBL" id="SRXV01000003">
    <property type="protein sequence ID" value="TGY92065.1"/>
    <property type="molecule type" value="Genomic_DNA"/>
</dbReference>
<dbReference type="Gene3D" id="3.40.50.1240">
    <property type="entry name" value="Phosphoglycerate mutase-like"/>
    <property type="match status" value="1"/>
</dbReference>
<sequence>MLLILARHGNTFGPDDTPVWVGANEDLPLVETGLEQSRAIGRAIRDGGITLDRVIAGPLKRTRTGARLAAETCGFTTEVEIDDRLKEIDYGVWGGKPDSEIEESWGRDAIENWRERSIVPEGAGWNPSPGTLRENVKAVLGSVTGDLSPDTAVLIVTSNGILRYFHERLAGDEAASAEAKVKTGHLCAVRIEPGRIDLLAWNRAPGDIIPILKDAA</sequence>
<comment type="caution">
    <text evidence="3">The sequence shown here is derived from an EMBL/GenBank/DDBJ whole genome shotgun (WGS) entry which is preliminary data.</text>
</comment>
<feature type="active site" description="Tele-phosphohistidine intermediate" evidence="1">
    <location>
        <position position="8"/>
    </location>
</feature>
<proteinExistence type="predicted"/>
<dbReference type="InterPro" id="IPR029033">
    <property type="entry name" value="His_PPase_superfam"/>
</dbReference>
<evidence type="ECO:0000256" key="2">
    <source>
        <dbReference type="PIRSR" id="PIRSR613078-2"/>
    </source>
</evidence>
<dbReference type="Proteomes" id="UP000305451">
    <property type="component" value="Unassembled WGS sequence"/>
</dbReference>